<evidence type="ECO:0000313" key="3">
    <source>
        <dbReference type="Proteomes" id="UP000232673"/>
    </source>
</evidence>
<proteinExistence type="predicted"/>
<sequence>MFNKLIFLPLLALCLLPTYAQENPNDQLLETTWQKADITTKTWTRWWWMGSAIDKKNVKQNLIELHKAGIGGVEITPIYGVKGEEDNYLDFLSPEYLEILDYTIKTADSLEMGVDMVLGTGWPYGGPQVDQEHAATKLVTRTYEIKKGERLKQKIEPKDERDQTTAKLKYLVAFNEEGKHIDITHKVKKDASINWKSKGQDHKVIAVFTGKTGQQVKRAAPGGEGFTVDHYSHEALNQYIQPFDKAFDKISHKPRSVFNDSYEVYATDFTPDFFEEFQSRRGYNLKTKLHLLLEDNRSEEGNRVKSDYRETISDLLLEDFNIPWTEWANEKGLKTRLQAHGSPGNLIDMYASADIPECETFGSMPFDIPGLRREKEDIREGDADPVMLKFSSSAAHIAGKPLTSSETFTWLRDHFKTALSHAKPEVEELFLNGINHIFLHGTTYSPDRAKWPGWKFYASVNFSPNNTIWQDAPELFTYIENSQSMLQAGEADNETLLYWPIHDVWDNFYKGNLFFQLKIHSLDEWLHDTSFYETTNYLMDNGYATDFISDRFIHRASAEGGKIKLPGGSFKSLIVPASKNMPIETLEKLIELKNNGAHIVFTGLPETAPGYHNYKERTTRIEKIIDENNIEITKLNNLPEDLKTVNVLPEDLVNTGLKFIRRKLGNNKIYFLVNHTSKSIDQYIPLQTTSDEIMLFDPLTGEAGKADSKIENGRTMVRVQIESGESFFIKTGLEKELQAWFYYEPGKESYDITGKWTLSFENGGPEIPETKKIEEMQSWTGLGEKAEAFSGTGIYETTFEKPDVDADNWELNLGDVRESASVYINEEYIGTAWAAPFKLKTGDLLEGINKIKIKVTNLAANRVRDMEIRGEEWKIFHEINMVNKDYEEFDATKWDPMPSGLLDTLTLTPLHKN</sequence>
<dbReference type="NCBIfam" id="NF045579">
    <property type="entry name" value="rhamnoside_JR"/>
    <property type="match status" value="1"/>
</dbReference>
<comment type="caution">
    <text evidence="2">The sequence shown here is derived from an EMBL/GenBank/DDBJ whole genome shotgun (WGS) entry which is preliminary data.</text>
</comment>
<name>A0A2N0TSQ6_9FLAO</name>
<keyword evidence="2" id="KW-0378">Hydrolase</keyword>
<keyword evidence="3" id="KW-1185">Reference proteome</keyword>
<dbReference type="InterPro" id="IPR053161">
    <property type="entry name" value="Ulvan_degrading_GH"/>
</dbReference>
<accession>A0A2N0TSQ6</accession>
<dbReference type="InterPro" id="IPR008979">
    <property type="entry name" value="Galactose-bd-like_sf"/>
</dbReference>
<dbReference type="Proteomes" id="UP000232673">
    <property type="component" value="Unassembled WGS sequence"/>
</dbReference>
<gene>
    <name evidence="2" type="ORF">APR41_05745</name>
</gene>
<protein>
    <submittedName>
        <fullName evidence="2">Glycoside hydrolase</fullName>
    </submittedName>
</protein>
<keyword evidence="1" id="KW-0732">Signal</keyword>
<dbReference type="AlphaFoldDB" id="A0A2N0TSQ6"/>
<dbReference type="GO" id="GO:0016787">
    <property type="term" value="F:hydrolase activity"/>
    <property type="evidence" value="ECO:0007669"/>
    <property type="project" value="UniProtKB-KW"/>
</dbReference>
<feature type="signal peptide" evidence="1">
    <location>
        <begin position="1"/>
        <end position="20"/>
    </location>
</feature>
<dbReference type="PANTHER" id="PTHR36848">
    <property type="entry name" value="DNA-BINDING PROTEIN (PUTATIVE SECRETED PROTEIN)-RELATED"/>
    <property type="match status" value="1"/>
</dbReference>
<dbReference type="SUPFAM" id="SSF49785">
    <property type="entry name" value="Galactose-binding domain-like"/>
    <property type="match status" value="1"/>
</dbReference>
<dbReference type="STRING" id="447422.SAMN05660903_01170"/>
<dbReference type="OrthoDB" id="9761519at2"/>
<dbReference type="PANTHER" id="PTHR36848:SF2">
    <property type="entry name" value="SECRETED PROTEIN"/>
    <property type="match status" value="1"/>
</dbReference>
<reference evidence="2 3" key="1">
    <citation type="submission" date="2015-10" db="EMBL/GenBank/DDBJ databases">
        <title>Draft genome sequence of Salegentibacter salinarum KCTC 12975.</title>
        <authorList>
            <person name="Lin W."/>
            <person name="Zheng Q."/>
        </authorList>
    </citation>
    <scope>NUCLEOTIDE SEQUENCE [LARGE SCALE GENOMIC DNA]</scope>
    <source>
        <strain evidence="2 3">KCTC 12975</strain>
    </source>
</reference>
<organism evidence="2 3">
    <name type="scientific">Salegentibacter salinarum</name>
    <dbReference type="NCBI Taxonomy" id="447422"/>
    <lineage>
        <taxon>Bacteria</taxon>
        <taxon>Pseudomonadati</taxon>
        <taxon>Bacteroidota</taxon>
        <taxon>Flavobacteriia</taxon>
        <taxon>Flavobacteriales</taxon>
        <taxon>Flavobacteriaceae</taxon>
        <taxon>Salegentibacter</taxon>
    </lineage>
</organism>
<feature type="chain" id="PRO_5014644527" evidence="1">
    <location>
        <begin position="21"/>
        <end position="913"/>
    </location>
</feature>
<dbReference type="Gene3D" id="2.60.120.260">
    <property type="entry name" value="Galactose-binding domain-like"/>
    <property type="match status" value="1"/>
</dbReference>
<dbReference type="RefSeq" id="WP_079712295.1">
    <property type="nucleotide sequence ID" value="NZ_FUZC01000003.1"/>
</dbReference>
<dbReference type="EMBL" id="LKTS01000034">
    <property type="protein sequence ID" value="PKD17708.1"/>
    <property type="molecule type" value="Genomic_DNA"/>
</dbReference>
<evidence type="ECO:0000313" key="2">
    <source>
        <dbReference type="EMBL" id="PKD17708.1"/>
    </source>
</evidence>
<dbReference type="Pfam" id="PF17132">
    <property type="entry name" value="Glyco_hydro_106"/>
    <property type="match status" value="3"/>
</dbReference>
<evidence type="ECO:0000256" key="1">
    <source>
        <dbReference type="SAM" id="SignalP"/>
    </source>
</evidence>